<feature type="region of interest" description="Disordered" evidence="7">
    <location>
        <begin position="318"/>
        <end position="355"/>
    </location>
</feature>
<feature type="transmembrane region" description="Helical" evidence="8">
    <location>
        <begin position="38"/>
        <end position="61"/>
    </location>
</feature>
<feature type="transmembrane region" description="Helical" evidence="8">
    <location>
        <begin position="103"/>
        <end position="125"/>
    </location>
</feature>
<comment type="caution">
    <text evidence="12">The sequence shown here is derived from an EMBL/GenBank/DDBJ whole genome shotgun (WGS) entry which is preliminary data.</text>
</comment>
<evidence type="ECO:0000256" key="1">
    <source>
        <dbReference type="ARBA" id="ARBA00004651"/>
    </source>
</evidence>
<dbReference type="Pfam" id="PF00924">
    <property type="entry name" value="MS_channel_2nd"/>
    <property type="match status" value="1"/>
</dbReference>
<dbReference type="SUPFAM" id="SSF82861">
    <property type="entry name" value="Mechanosensitive channel protein MscS (YggB), transmembrane region"/>
    <property type="match status" value="1"/>
</dbReference>
<evidence type="ECO:0000256" key="7">
    <source>
        <dbReference type="SAM" id="MobiDB-lite"/>
    </source>
</evidence>
<comment type="similarity">
    <text evidence="2">Belongs to the MscS (TC 1.A.23) family.</text>
</comment>
<protein>
    <submittedName>
        <fullName evidence="12">Mechanosensitive ion channel family protein</fullName>
    </submittedName>
</protein>
<organism evidence="12 13">
    <name type="scientific">Streptomyces caviscabies</name>
    <dbReference type="NCBI Taxonomy" id="90079"/>
    <lineage>
        <taxon>Bacteria</taxon>
        <taxon>Bacillati</taxon>
        <taxon>Actinomycetota</taxon>
        <taxon>Actinomycetes</taxon>
        <taxon>Kitasatosporales</taxon>
        <taxon>Streptomycetaceae</taxon>
        <taxon>Streptomyces</taxon>
    </lineage>
</organism>
<evidence type="ECO:0000313" key="12">
    <source>
        <dbReference type="EMBL" id="MFC7349388.1"/>
    </source>
</evidence>
<dbReference type="Gene3D" id="3.30.70.100">
    <property type="match status" value="1"/>
</dbReference>
<dbReference type="Pfam" id="PF21082">
    <property type="entry name" value="MS_channel_3rd"/>
    <property type="match status" value="1"/>
</dbReference>
<feature type="compositionally biased region" description="Low complexity" evidence="7">
    <location>
        <begin position="323"/>
        <end position="339"/>
    </location>
</feature>
<dbReference type="PANTHER" id="PTHR30460">
    <property type="entry name" value="MODERATE CONDUCTANCE MECHANOSENSITIVE CHANNEL YBIO"/>
    <property type="match status" value="1"/>
</dbReference>
<dbReference type="InterPro" id="IPR045276">
    <property type="entry name" value="YbiO_bact"/>
</dbReference>
<feature type="domain" description="Mechanosensitive ion channel MscS" evidence="9">
    <location>
        <begin position="149"/>
        <end position="213"/>
    </location>
</feature>
<dbReference type="InterPro" id="IPR011066">
    <property type="entry name" value="MscS_channel_C_sf"/>
</dbReference>
<proteinExistence type="inferred from homology"/>
<dbReference type="SUPFAM" id="SSF82689">
    <property type="entry name" value="Mechanosensitive channel protein MscS (YggB), C-terminal domain"/>
    <property type="match status" value="1"/>
</dbReference>
<dbReference type="InterPro" id="IPR049278">
    <property type="entry name" value="MS_channel_C"/>
</dbReference>
<keyword evidence="5 8" id="KW-1133">Transmembrane helix</keyword>
<evidence type="ECO:0000256" key="3">
    <source>
        <dbReference type="ARBA" id="ARBA00022475"/>
    </source>
</evidence>
<evidence type="ECO:0000256" key="4">
    <source>
        <dbReference type="ARBA" id="ARBA00022692"/>
    </source>
</evidence>
<evidence type="ECO:0000259" key="11">
    <source>
        <dbReference type="Pfam" id="PF21088"/>
    </source>
</evidence>
<evidence type="ECO:0000256" key="2">
    <source>
        <dbReference type="ARBA" id="ARBA00008017"/>
    </source>
</evidence>
<evidence type="ECO:0000256" key="8">
    <source>
        <dbReference type="SAM" id="Phobius"/>
    </source>
</evidence>
<feature type="domain" description="Mechanosensitive ion channel MscS C-terminal" evidence="10">
    <location>
        <begin position="221"/>
        <end position="307"/>
    </location>
</feature>
<reference evidence="13" key="1">
    <citation type="journal article" date="2019" name="Int. J. Syst. Evol. Microbiol.">
        <title>The Global Catalogue of Microorganisms (GCM) 10K type strain sequencing project: providing services to taxonomists for standard genome sequencing and annotation.</title>
        <authorList>
            <consortium name="The Broad Institute Genomics Platform"/>
            <consortium name="The Broad Institute Genome Sequencing Center for Infectious Disease"/>
            <person name="Wu L."/>
            <person name="Ma J."/>
        </authorList>
    </citation>
    <scope>NUCLEOTIDE SEQUENCE [LARGE SCALE GENOMIC DNA]</scope>
    <source>
        <strain evidence="13">ICMP 19430</strain>
    </source>
</reference>
<dbReference type="Proteomes" id="UP001596509">
    <property type="component" value="Unassembled WGS sequence"/>
</dbReference>
<keyword evidence="4 8" id="KW-0812">Transmembrane</keyword>
<dbReference type="SUPFAM" id="SSF50182">
    <property type="entry name" value="Sm-like ribonucleoproteins"/>
    <property type="match status" value="1"/>
</dbReference>
<evidence type="ECO:0000259" key="10">
    <source>
        <dbReference type="Pfam" id="PF21082"/>
    </source>
</evidence>
<evidence type="ECO:0000259" key="9">
    <source>
        <dbReference type="Pfam" id="PF00924"/>
    </source>
</evidence>
<feature type="compositionally biased region" description="Pro residues" evidence="7">
    <location>
        <begin position="346"/>
        <end position="355"/>
    </location>
</feature>
<sequence length="355" mass="37389">MSLSALLAAAPSPEPGGSLDEAAEHAGNAAGWVEENWSTWLSTGLRILLIVAVAITLRYLIRRALTNLIERMNRSAQAVEGTALGGLLVNAERRRQRSEAIGSVLRSVASFVIMGTAALMVLGAFKINLAPLLASAGVAGVALGFGARNLVTDFLSGVFMILEDQYGVGDSIDAGVASGEVIEVGLRVTKLRGDNGEIWYVRNGEVKRIGNLSQGWSTAGVDVTVRPTEDLEQVRKAITAAAETMTKEEPWSERLWGPVEVLGLDAVLLDSMTVRVTAKTMPGKSVGVERELRWRIKQALDDAGIRMIGAIPLQVEGESSADPTAGVAAPSAYASATSPQSLAATPIPPPANLNK</sequence>
<dbReference type="InterPro" id="IPR011014">
    <property type="entry name" value="MscS_channel_TM-2"/>
</dbReference>
<keyword evidence="6 8" id="KW-0472">Membrane</keyword>
<comment type="subcellular location">
    <subcellularLocation>
        <location evidence="1">Cell membrane</location>
        <topology evidence="1">Multi-pass membrane protein</topology>
    </subcellularLocation>
</comment>
<dbReference type="Gene3D" id="1.10.287.1260">
    <property type="match status" value="1"/>
</dbReference>
<evidence type="ECO:0000256" key="6">
    <source>
        <dbReference type="ARBA" id="ARBA00023136"/>
    </source>
</evidence>
<dbReference type="InterPro" id="IPR006685">
    <property type="entry name" value="MscS_channel_2nd"/>
</dbReference>
<dbReference type="InterPro" id="IPR010920">
    <property type="entry name" value="LSM_dom_sf"/>
</dbReference>
<keyword evidence="3" id="KW-1003">Cell membrane</keyword>
<dbReference type="Pfam" id="PF21088">
    <property type="entry name" value="MS_channel_1st"/>
    <property type="match status" value="1"/>
</dbReference>
<dbReference type="InterPro" id="IPR049142">
    <property type="entry name" value="MS_channel_1st"/>
</dbReference>
<dbReference type="InterPro" id="IPR023408">
    <property type="entry name" value="MscS_beta-dom_sf"/>
</dbReference>
<dbReference type="EMBL" id="JBHTCK010000001">
    <property type="protein sequence ID" value="MFC7349388.1"/>
    <property type="molecule type" value="Genomic_DNA"/>
</dbReference>
<feature type="transmembrane region" description="Helical" evidence="8">
    <location>
        <begin position="131"/>
        <end position="151"/>
    </location>
</feature>
<gene>
    <name evidence="12" type="ORF">ACFQW9_01920</name>
</gene>
<evidence type="ECO:0000256" key="5">
    <source>
        <dbReference type="ARBA" id="ARBA00022989"/>
    </source>
</evidence>
<dbReference type="Gene3D" id="2.30.30.60">
    <property type="match status" value="1"/>
</dbReference>
<keyword evidence="13" id="KW-1185">Reference proteome</keyword>
<accession>A0ABW2M5J9</accession>
<feature type="domain" description="Mechanosensitive ion channel transmembrane helices 2/3" evidence="11">
    <location>
        <begin position="109"/>
        <end position="147"/>
    </location>
</feature>
<dbReference type="PANTHER" id="PTHR30460:SF0">
    <property type="entry name" value="MODERATE CONDUCTANCE MECHANOSENSITIVE CHANNEL YBIO"/>
    <property type="match status" value="1"/>
</dbReference>
<dbReference type="RefSeq" id="WP_103536303.1">
    <property type="nucleotide sequence ID" value="NZ_JBHTCK010000001.1"/>
</dbReference>
<name>A0ABW2M5J9_9ACTN</name>
<evidence type="ECO:0000313" key="13">
    <source>
        <dbReference type="Proteomes" id="UP001596509"/>
    </source>
</evidence>